<keyword evidence="3" id="KW-1185">Reference proteome</keyword>
<name>A0A7J0F671_9ERIC</name>
<dbReference type="EMBL" id="BJWL01000009">
    <property type="protein sequence ID" value="GFY94208.1"/>
    <property type="molecule type" value="Genomic_DNA"/>
</dbReference>
<organism evidence="2 3">
    <name type="scientific">Actinidia rufa</name>
    <dbReference type="NCBI Taxonomy" id="165716"/>
    <lineage>
        <taxon>Eukaryota</taxon>
        <taxon>Viridiplantae</taxon>
        <taxon>Streptophyta</taxon>
        <taxon>Embryophyta</taxon>
        <taxon>Tracheophyta</taxon>
        <taxon>Spermatophyta</taxon>
        <taxon>Magnoliopsida</taxon>
        <taxon>eudicotyledons</taxon>
        <taxon>Gunneridae</taxon>
        <taxon>Pentapetalae</taxon>
        <taxon>asterids</taxon>
        <taxon>Ericales</taxon>
        <taxon>Actinidiaceae</taxon>
        <taxon>Actinidia</taxon>
    </lineage>
</organism>
<sequence>MGYAASFSGITYQLCHILSLSHTTVFGKDCAIGKYVVTAEDLLEELSRNEENVDTSGSWSISNASTNDEGNSHSGKKRKSVDLDIALKKDNINKELWKLSNLLRIECHRALLAIARDHEMTACFFTLEVEEKEDFVKALLRRDLRHALL</sequence>
<reference evidence="2 3" key="1">
    <citation type="submission" date="2019-07" db="EMBL/GenBank/DDBJ databases">
        <title>De Novo Assembly of kiwifruit Actinidia rufa.</title>
        <authorList>
            <person name="Sugita-Konishi S."/>
            <person name="Sato K."/>
            <person name="Mori E."/>
            <person name="Abe Y."/>
            <person name="Kisaki G."/>
            <person name="Hamano K."/>
            <person name="Suezawa K."/>
            <person name="Otani M."/>
            <person name="Fukuda T."/>
            <person name="Manabe T."/>
            <person name="Gomi K."/>
            <person name="Tabuchi M."/>
            <person name="Akimitsu K."/>
            <person name="Kataoka I."/>
        </authorList>
    </citation>
    <scope>NUCLEOTIDE SEQUENCE [LARGE SCALE GENOMIC DNA]</scope>
    <source>
        <strain evidence="3">cv. Fuchu</strain>
    </source>
</reference>
<accession>A0A7J0F671</accession>
<dbReference type="AlphaFoldDB" id="A0A7J0F671"/>
<gene>
    <name evidence="2" type="ORF">Acr_09g0006540</name>
</gene>
<protein>
    <submittedName>
        <fullName evidence="2">Uncharacterized protein</fullName>
    </submittedName>
</protein>
<evidence type="ECO:0000256" key="1">
    <source>
        <dbReference type="SAM" id="MobiDB-lite"/>
    </source>
</evidence>
<evidence type="ECO:0000313" key="2">
    <source>
        <dbReference type="EMBL" id="GFY94208.1"/>
    </source>
</evidence>
<dbReference type="Proteomes" id="UP000585474">
    <property type="component" value="Unassembled WGS sequence"/>
</dbReference>
<dbReference type="OrthoDB" id="618098at2759"/>
<comment type="caution">
    <text evidence="2">The sequence shown here is derived from an EMBL/GenBank/DDBJ whole genome shotgun (WGS) entry which is preliminary data.</text>
</comment>
<feature type="compositionally biased region" description="Polar residues" evidence="1">
    <location>
        <begin position="54"/>
        <end position="73"/>
    </location>
</feature>
<feature type="region of interest" description="Disordered" evidence="1">
    <location>
        <begin position="53"/>
        <end position="77"/>
    </location>
</feature>
<proteinExistence type="predicted"/>
<evidence type="ECO:0000313" key="3">
    <source>
        <dbReference type="Proteomes" id="UP000585474"/>
    </source>
</evidence>